<reference evidence="5 6" key="1">
    <citation type="journal article" date="2019" name="Int. J. Syst. Evol. Microbiol.">
        <title>The Global Catalogue of Microorganisms (GCM) 10K type strain sequencing project: providing services to taxonomists for standard genome sequencing and annotation.</title>
        <authorList>
            <consortium name="The Broad Institute Genomics Platform"/>
            <consortium name="The Broad Institute Genome Sequencing Center for Infectious Disease"/>
            <person name="Wu L."/>
            <person name="Ma J."/>
        </authorList>
    </citation>
    <scope>NUCLEOTIDE SEQUENCE [LARGE SCALE GENOMIC DNA]</scope>
    <source>
        <strain evidence="5 6">JCM 16331</strain>
    </source>
</reference>
<evidence type="ECO:0000259" key="4">
    <source>
        <dbReference type="Pfam" id="PF24036"/>
    </source>
</evidence>
<dbReference type="AlphaFoldDB" id="A0A830G8R4"/>
<dbReference type="InterPro" id="IPR036390">
    <property type="entry name" value="WH_DNA-bd_sf"/>
</dbReference>
<dbReference type="InterPro" id="IPR055769">
    <property type="entry name" value="DUF7345"/>
</dbReference>
<dbReference type="Pfam" id="PF24034">
    <property type="entry name" value="DUF7343"/>
    <property type="match status" value="1"/>
</dbReference>
<evidence type="ECO:0000256" key="2">
    <source>
        <dbReference type="SAM" id="Phobius"/>
    </source>
</evidence>
<dbReference type="Pfam" id="PF24036">
    <property type="entry name" value="DUF7345"/>
    <property type="match status" value="1"/>
</dbReference>
<organism evidence="5 6">
    <name type="scientific">Halarchaeum nitratireducens</name>
    <dbReference type="NCBI Taxonomy" id="489913"/>
    <lineage>
        <taxon>Archaea</taxon>
        <taxon>Methanobacteriati</taxon>
        <taxon>Methanobacteriota</taxon>
        <taxon>Stenosarchaea group</taxon>
        <taxon>Halobacteria</taxon>
        <taxon>Halobacteriales</taxon>
        <taxon>Halobacteriaceae</taxon>
    </lineage>
</organism>
<evidence type="ECO:0000259" key="3">
    <source>
        <dbReference type="Pfam" id="PF24034"/>
    </source>
</evidence>
<evidence type="ECO:0000313" key="6">
    <source>
        <dbReference type="Proteomes" id="UP000608850"/>
    </source>
</evidence>
<feature type="domain" description="DUF7345" evidence="4">
    <location>
        <begin position="72"/>
        <end position="200"/>
    </location>
</feature>
<proteinExistence type="predicted"/>
<feature type="compositionally biased region" description="Low complexity" evidence="1">
    <location>
        <begin position="305"/>
        <end position="321"/>
    </location>
</feature>
<gene>
    <name evidence="5" type="ORF">GCM10009021_10680</name>
</gene>
<keyword evidence="2" id="KW-0812">Transmembrane</keyword>
<feature type="domain" description="DUF7343" evidence="3">
    <location>
        <begin position="327"/>
        <end position="388"/>
    </location>
</feature>
<keyword evidence="6" id="KW-1185">Reference proteome</keyword>
<accession>A0A830G8R4</accession>
<keyword evidence="2" id="KW-0472">Membrane</keyword>
<comment type="caution">
    <text evidence="5">The sequence shown here is derived from an EMBL/GenBank/DDBJ whole genome shotgun (WGS) entry which is preliminary data.</text>
</comment>
<evidence type="ECO:0008006" key="7">
    <source>
        <dbReference type="Google" id="ProtNLM"/>
    </source>
</evidence>
<dbReference type="Proteomes" id="UP000608850">
    <property type="component" value="Unassembled WGS sequence"/>
</dbReference>
<evidence type="ECO:0000256" key="1">
    <source>
        <dbReference type="SAM" id="MobiDB-lite"/>
    </source>
</evidence>
<dbReference type="EMBL" id="BMOQ01000003">
    <property type="protein sequence ID" value="GGN12515.1"/>
    <property type="molecule type" value="Genomic_DNA"/>
</dbReference>
<evidence type="ECO:0000313" key="5">
    <source>
        <dbReference type="EMBL" id="GGN12515.1"/>
    </source>
</evidence>
<name>A0A830G8R4_9EURY</name>
<dbReference type="CDD" id="cd00090">
    <property type="entry name" value="HTH_ARSR"/>
    <property type="match status" value="1"/>
</dbReference>
<feature type="transmembrane region" description="Helical" evidence="2">
    <location>
        <begin position="239"/>
        <end position="262"/>
    </location>
</feature>
<dbReference type="InterPro" id="IPR055767">
    <property type="entry name" value="DUF7343"/>
</dbReference>
<feature type="compositionally biased region" description="Basic and acidic residues" evidence="1">
    <location>
        <begin position="330"/>
        <end position="347"/>
    </location>
</feature>
<dbReference type="InterPro" id="IPR011991">
    <property type="entry name" value="ArsR-like_HTH"/>
</dbReference>
<keyword evidence="2" id="KW-1133">Transmembrane helix</keyword>
<protein>
    <recommendedName>
        <fullName evidence="7">HTH iclR-type domain-containing protein</fullName>
    </recommendedName>
</protein>
<dbReference type="SUPFAM" id="SSF46785">
    <property type="entry name" value="Winged helix' DNA-binding domain"/>
    <property type="match status" value="1"/>
</dbReference>
<feature type="transmembrane region" description="Helical" evidence="2">
    <location>
        <begin position="35"/>
        <end position="56"/>
    </location>
</feature>
<feature type="region of interest" description="Disordered" evidence="1">
    <location>
        <begin position="275"/>
        <end position="355"/>
    </location>
</feature>
<sequence length="393" mass="41991">MVGSLFECGRVYDNLKVWKAFCHRGLHPKLTMRHAALLVLAVALLAATVPTGVAVAQSDSAPTGGDVVLGAHVQPDGDARWHVSVRYVLNDSAERDGFERVASDFEAGDVGPSVTPFRAAADTASARTNRTMEISDVTRRHDVSERGDGAPVGTLTLAFTWTNFANVTQDRVEVDGVFESGWLGDLNAGQTLRVYPPDGYRAESWQPSAQRADGALTWRGPQTFGDGGPKMVFVRDAGLPWYLVGGLVALALGVGVAGAYVWRGFGGRGSLEVRNRRETDAAEPDEAPSPPDRAAPDDADDDGAEGAPDAGVDDAAGAAAEGEPEELLSDEERIERLLRENGGRMKQGDIVSETKWSDAKVSQLLSAMAEEGRVEKLRIGRENLISLPDAEEQ</sequence>